<evidence type="ECO:0000256" key="9">
    <source>
        <dbReference type="PROSITE-ProRule" id="PRU00175"/>
    </source>
</evidence>
<proteinExistence type="predicted"/>
<sequence length="642" mass="70199">MQRERSAVDSFLEPIDLNQGSIPNNTPMDQSSSWDNISSPVENRLSSYMLSSTDTNGTTDTCQNFSGWDRGESSSGPNNTQDRADTKTGLGWSFFNSCSGPEVANSNNCSFDPPPSTGISSNEPPSVQNYSSARSTLNLNSNNGQMREQIPTFYASASNIGAFTGSSSNSGENNDTSGPGSPFATWGTSCKRKALEGNSGQFYPPSGSSSSSQTHLHIPGCSVTRGNLTISSGPHHDSYPANYSEHLINPSNSRAGMSRRTPGFSLYSGGLSSESPATNFTPRSNHLRPEPVLFDNNRRGTSSRNTGFYSSELRSPMTTNTNRPLNQTLHPTHVNEAIGAIHANPWIGSLNPPRERGPPAREEPPNVRNYRRNNIVSGPETRNVPQDQIDWSFVPPPGNSLPSSRTHSSSGSRVGPGSSALQHYQNIPNQGATWASFNRAEATESGVRRSHFVNLLSSSEEAGPSSSRGHRQLDQRSAAFLMEMPGEDVTGPRSLAAVESRHRLIRQVLSAMRRGVHLQAEDYMFVDPFMSGFAELHDRHRDMRLDVDNMSYEELLALEDRIGNVSTGLSEERIRGSLKNRKFESLFVLPNLEPCCVCQENYMNGDDIGTLDCGHEFHTGCIKQWLTHKNICPICKTTALKT</sequence>
<evidence type="ECO:0000256" key="1">
    <source>
        <dbReference type="ARBA" id="ARBA00000900"/>
    </source>
</evidence>
<dbReference type="Proteomes" id="UP001632038">
    <property type="component" value="Unassembled WGS sequence"/>
</dbReference>
<organism evidence="12 13">
    <name type="scientific">Castilleja foliolosa</name>
    <dbReference type="NCBI Taxonomy" id="1961234"/>
    <lineage>
        <taxon>Eukaryota</taxon>
        <taxon>Viridiplantae</taxon>
        <taxon>Streptophyta</taxon>
        <taxon>Embryophyta</taxon>
        <taxon>Tracheophyta</taxon>
        <taxon>Spermatophyta</taxon>
        <taxon>Magnoliopsida</taxon>
        <taxon>eudicotyledons</taxon>
        <taxon>Gunneridae</taxon>
        <taxon>Pentapetalae</taxon>
        <taxon>asterids</taxon>
        <taxon>lamiids</taxon>
        <taxon>Lamiales</taxon>
        <taxon>Orobanchaceae</taxon>
        <taxon>Pedicularideae</taxon>
        <taxon>Castillejinae</taxon>
        <taxon>Castilleja</taxon>
    </lineage>
</organism>
<evidence type="ECO:0000256" key="5">
    <source>
        <dbReference type="ARBA" id="ARBA00022723"/>
    </source>
</evidence>
<dbReference type="PANTHER" id="PTHR22937:SF216">
    <property type="entry name" value="RING-TYPE E3 UBIQUITIN TRANSFERASE"/>
    <property type="match status" value="1"/>
</dbReference>
<evidence type="ECO:0000256" key="6">
    <source>
        <dbReference type="ARBA" id="ARBA00022771"/>
    </source>
</evidence>
<dbReference type="GO" id="GO:0043161">
    <property type="term" value="P:proteasome-mediated ubiquitin-dependent protein catabolic process"/>
    <property type="evidence" value="ECO:0007669"/>
    <property type="project" value="UniProtKB-ARBA"/>
</dbReference>
<feature type="compositionally biased region" description="Basic and acidic residues" evidence="10">
    <location>
        <begin position="353"/>
        <end position="365"/>
    </location>
</feature>
<feature type="domain" description="RING-type" evidence="11">
    <location>
        <begin position="595"/>
        <end position="636"/>
    </location>
</feature>
<evidence type="ECO:0000256" key="8">
    <source>
        <dbReference type="ARBA" id="ARBA00022833"/>
    </source>
</evidence>
<evidence type="ECO:0000259" key="11">
    <source>
        <dbReference type="PROSITE" id="PS50089"/>
    </source>
</evidence>
<reference evidence="13" key="1">
    <citation type="journal article" date="2024" name="IScience">
        <title>Strigolactones Initiate the Formation of Haustorium-like Structures in Castilleja.</title>
        <authorList>
            <person name="Buerger M."/>
            <person name="Peterson D."/>
            <person name="Chory J."/>
        </authorList>
    </citation>
    <scope>NUCLEOTIDE SEQUENCE [LARGE SCALE GENOMIC DNA]</scope>
</reference>
<protein>
    <recommendedName>
        <fullName evidence="3">RING-type E3 ubiquitin transferase</fullName>
        <ecNumber evidence="3">2.3.2.27</ecNumber>
    </recommendedName>
</protein>
<feature type="compositionally biased region" description="Polar residues" evidence="10">
    <location>
        <begin position="270"/>
        <end position="284"/>
    </location>
</feature>
<dbReference type="GO" id="GO:0061630">
    <property type="term" value="F:ubiquitin protein ligase activity"/>
    <property type="evidence" value="ECO:0007669"/>
    <property type="project" value="UniProtKB-EC"/>
</dbReference>
<gene>
    <name evidence="12" type="ORF">CASFOL_042298</name>
</gene>
<dbReference type="AlphaFoldDB" id="A0ABD3BAQ8"/>
<dbReference type="GO" id="GO:0010228">
    <property type="term" value="P:vegetative to reproductive phase transition of meristem"/>
    <property type="evidence" value="ECO:0007669"/>
    <property type="project" value="UniProtKB-ARBA"/>
</dbReference>
<dbReference type="Gene3D" id="3.30.40.10">
    <property type="entry name" value="Zinc/RING finger domain, C3HC4 (zinc finger)"/>
    <property type="match status" value="1"/>
</dbReference>
<evidence type="ECO:0000256" key="7">
    <source>
        <dbReference type="ARBA" id="ARBA00022786"/>
    </source>
</evidence>
<feature type="region of interest" description="Disordered" evidence="10">
    <location>
        <begin position="1"/>
        <end position="87"/>
    </location>
</feature>
<evidence type="ECO:0000256" key="2">
    <source>
        <dbReference type="ARBA" id="ARBA00004906"/>
    </source>
</evidence>
<keyword evidence="8" id="KW-0862">Zinc</keyword>
<evidence type="ECO:0000313" key="13">
    <source>
        <dbReference type="Proteomes" id="UP001632038"/>
    </source>
</evidence>
<comment type="catalytic activity">
    <reaction evidence="1">
        <text>S-ubiquitinyl-[E2 ubiquitin-conjugating enzyme]-L-cysteine + [acceptor protein]-L-lysine = [E2 ubiquitin-conjugating enzyme]-L-cysteine + N(6)-ubiquitinyl-[acceptor protein]-L-lysine.</text>
        <dbReference type="EC" id="2.3.2.27"/>
    </reaction>
</comment>
<evidence type="ECO:0000313" key="12">
    <source>
        <dbReference type="EMBL" id="KAL3614224.1"/>
    </source>
</evidence>
<keyword evidence="7" id="KW-0833">Ubl conjugation pathway</keyword>
<feature type="compositionally biased region" description="Polar residues" evidence="10">
    <location>
        <begin position="299"/>
        <end position="323"/>
    </location>
</feature>
<feature type="region of interest" description="Disordered" evidence="10">
    <location>
        <begin position="345"/>
        <end position="424"/>
    </location>
</feature>
<dbReference type="InterPro" id="IPR045191">
    <property type="entry name" value="MBR1/2-like"/>
</dbReference>
<name>A0ABD3BAQ8_9LAMI</name>
<comment type="pathway">
    <text evidence="2">Protein modification; protein ubiquitination.</text>
</comment>
<dbReference type="SMART" id="SM00184">
    <property type="entry name" value="RING"/>
    <property type="match status" value="1"/>
</dbReference>
<keyword evidence="13" id="KW-1185">Reference proteome</keyword>
<keyword evidence="4" id="KW-0808">Transferase</keyword>
<evidence type="ECO:0000256" key="4">
    <source>
        <dbReference type="ARBA" id="ARBA00022679"/>
    </source>
</evidence>
<dbReference type="InterPro" id="IPR001841">
    <property type="entry name" value="Znf_RING"/>
</dbReference>
<evidence type="ECO:0000256" key="10">
    <source>
        <dbReference type="SAM" id="MobiDB-lite"/>
    </source>
</evidence>
<dbReference type="SUPFAM" id="SSF57850">
    <property type="entry name" value="RING/U-box"/>
    <property type="match status" value="1"/>
</dbReference>
<dbReference type="EMBL" id="JAVIJP010000107">
    <property type="protein sequence ID" value="KAL3614224.1"/>
    <property type="molecule type" value="Genomic_DNA"/>
</dbReference>
<keyword evidence="5" id="KW-0479">Metal-binding</keyword>
<feature type="compositionally biased region" description="Polar residues" evidence="10">
    <location>
        <begin position="165"/>
        <end position="179"/>
    </location>
</feature>
<feature type="compositionally biased region" description="Polar residues" evidence="10">
    <location>
        <begin position="117"/>
        <end position="143"/>
    </location>
</feature>
<evidence type="ECO:0000256" key="3">
    <source>
        <dbReference type="ARBA" id="ARBA00012483"/>
    </source>
</evidence>
<feature type="compositionally biased region" description="Low complexity" evidence="10">
    <location>
        <begin position="400"/>
        <end position="419"/>
    </location>
</feature>
<comment type="caution">
    <text evidence="12">The sequence shown here is derived from an EMBL/GenBank/DDBJ whole genome shotgun (WGS) entry which is preliminary data.</text>
</comment>
<dbReference type="GO" id="GO:0008270">
    <property type="term" value="F:zinc ion binding"/>
    <property type="evidence" value="ECO:0007669"/>
    <property type="project" value="UniProtKB-KW"/>
</dbReference>
<dbReference type="FunFam" id="3.30.40.10:FF:000309">
    <property type="entry name" value="E3 ubiquitin-protein ligase MBR2"/>
    <property type="match status" value="1"/>
</dbReference>
<feature type="region of interest" description="Disordered" evidence="10">
    <location>
        <begin position="165"/>
        <end position="323"/>
    </location>
</feature>
<feature type="region of interest" description="Disordered" evidence="10">
    <location>
        <begin position="106"/>
        <end position="143"/>
    </location>
</feature>
<feature type="compositionally biased region" description="Polar residues" evidence="10">
    <location>
        <begin position="18"/>
        <end position="66"/>
    </location>
</feature>
<dbReference type="PANTHER" id="PTHR22937">
    <property type="entry name" value="E3 UBIQUITIN-PROTEIN LIGASE RNF165"/>
    <property type="match status" value="1"/>
</dbReference>
<dbReference type="EC" id="2.3.2.27" evidence="3"/>
<dbReference type="Pfam" id="PF13639">
    <property type="entry name" value="zf-RING_2"/>
    <property type="match status" value="1"/>
</dbReference>
<accession>A0ABD3BAQ8</accession>
<dbReference type="InterPro" id="IPR013083">
    <property type="entry name" value="Znf_RING/FYVE/PHD"/>
</dbReference>
<dbReference type="PROSITE" id="PS50089">
    <property type="entry name" value="ZF_RING_2"/>
    <property type="match status" value="1"/>
</dbReference>
<keyword evidence="6 9" id="KW-0863">Zinc-finger</keyword>